<name>A0A0F8X6G3_9ZZZZ</name>
<dbReference type="AlphaFoldDB" id="A0A0F8X6G3"/>
<dbReference type="EMBL" id="LAZR01064937">
    <property type="protein sequence ID" value="KKK56545.1"/>
    <property type="molecule type" value="Genomic_DNA"/>
</dbReference>
<proteinExistence type="predicted"/>
<comment type="caution">
    <text evidence="1">The sequence shown here is derived from an EMBL/GenBank/DDBJ whole genome shotgun (WGS) entry which is preliminary data.</text>
</comment>
<evidence type="ECO:0000313" key="1">
    <source>
        <dbReference type="EMBL" id="KKK56545.1"/>
    </source>
</evidence>
<feature type="non-terminal residue" evidence="1">
    <location>
        <position position="1"/>
    </location>
</feature>
<feature type="non-terminal residue" evidence="1">
    <location>
        <position position="352"/>
    </location>
</feature>
<protein>
    <submittedName>
        <fullName evidence="1">Uncharacterized protein</fullName>
    </submittedName>
</protein>
<reference evidence="1" key="1">
    <citation type="journal article" date="2015" name="Nature">
        <title>Complex archaea that bridge the gap between prokaryotes and eukaryotes.</title>
        <authorList>
            <person name="Spang A."/>
            <person name="Saw J.H."/>
            <person name="Jorgensen S.L."/>
            <person name="Zaremba-Niedzwiedzka K."/>
            <person name="Martijn J."/>
            <person name="Lind A.E."/>
            <person name="van Eijk R."/>
            <person name="Schleper C."/>
            <person name="Guy L."/>
            <person name="Ettema T.J."/>
        </authorList>
    </citation>
    <scope>NUCLEOTIDE SEQUENCE</scope>
</reference>
<accession>A0A0F8X6G3</accession>
<gene>
    <name evidence="1" type="ORF">LCGC14_3063450</name>
</gene>
<organism evidence="1">
    <name type="scientific">marine sediment metagenome</name>
    <dbReference type="NCBI Taxonomy" id="412755"/>
    <lineage>
        <taxon>unclassified sequences</taxon>
        <taxon>metagenomes</taxon>
        <taxon>ecological metagenomes</taxon>
    </lineage>
</organism>
<sequence>SCVVFMGNDGQTSTTLAFIYYLPVQGWFTWNFGDQLLDTNSGLVTGKDGELYWSGTTTLNKLLGGAARESCEWVSKEFTLGEPSQNKLWGKIKWDGAVGTGSIAVTYGTDGTDPIGGTSATNDSYINTYKKTLQVYLNCAGNATVDSLDIMVAIDGTEVTFVNDGGITPVNLNKTFVISTYQTPGNVWPDTGGLETYFTSDSNIRFEKSSGTGGQDLQIGYTLVEFTGTEIVQSGRINFDTTTTSQNVTINPVNLTRSIAFLSHAQKGGQGDAGSGHTGTDDNPGSVWFTAELVDNDVLNLTRAVTSGGTADITWFVVEFSDQSFDGFFTDITSGAGLGGSPSSPAGSGGVI</sequence>